<accession>A0A1G2U3N1</accession>
<dbReference type="SUPFAM" id="SSF51366">
    <property type="entry name" value="Ribulose-phoshate binding barrel"/>
    <property type="match status" value="1"/>
</dbReference>
<dbReference type="Pfam" id="PF03437">
    <property type="entry name" value="BtpA"/>
    <property type="match status" value="1"/>
</dbReference>
<dbReference type="Proteomes" id="UP000179283">
    <property type="component" value="Unassembled WGS sequence"/>
</dbReference>
<evidence type="ECO:0000313" key="2">
    <source>
        <dbReference type="Proteomes" id="UP000179283"/>
    </source>
</evidence>
<proteinExistence type="predicted"/>
<evidence type="ECO:0000313" key="1">
    <source>
        <dbReference type="EMBL" id="OHB04127.1"/>
    </source>
</evidence>
<dbReference type="AlphaFoldDB" id="A0A1G2U3N1"/>
<evidence type="ECO:0008006" key="3">
    <source>
        <dbReference type="Google" id="ProtNLM"/>
    </source>
</evidence>
<name>A0A1G2U3N1_9BACT</name>
<protein>
    <recommendedName>
        <fullName evidence="3">Adenine phosphoribosyltransferase</fullName>
    </recommendedName>
</protein>
<dbReference type="InterPro" id="IPR005137">
    <property type="entry name" value="BtpA"/>
</dbReference>
<organism evidence="1 2">
    <name type="scientific">Candidatus Zambryskibacteria bacterium RIFCSPLOWO2_01_FULL_43_17</name>
    <dbReference type="NCBI Taxonomy" id="1802760"/>
    <lineage>
        <taxon>Bacteria</taxon>
        <taxon>Candidatus Zambryskiibacteriota</taxon>
    </lineage>
</organism>
<comment type="caution">
    <text evidence="1">The sequence shown here is derived from an EMBL/GenBank/DDBJ whole genome shotgun (WGS) entry which is preliminary data.</text>
</comment>
<reference evidence="1 2" key="1">
    <citation type="journal article" date="2016" name="Nat. Commun.">
        <title>Thousands of microbial genomes shed light on interconnected biogeochemical processes in an aquifer system.</title>
        <authorList>
            <person name="Anantharaman K."/>
            <person name="Brown C.T."/>
            <person name="Hug L.A."/>
            <person name="Sharon I."/>
            <person name="Castelle C.J."/>
            <person name="Probst A.J."/>
            <person name="Thomas B.C."/>
            <person name="Singh A."/>
            <person name="Wilkins M.J."/>
            <person name="Karaoz U."/>
            <person name="Brodie E.L."/>
            <person name="Williams K.H."/>
            <person name="Hubbard S.S."/>
            <person name="Banfield J.F."/>
        </authorList>
    </citation>
    <scope>NUCLEOTIDE SEQUENCE [LARGE SCALE GENOMIC DNA]</scope>
</reference>
<gene>
    <name evidence="1" type="ORF">A2920_02195</name>
</gene>
<dbReference type="InterPro" id="IPR011060">
    <property type="entry name" value="RibuloseP-bd_barrel"/>
</dbReference>
<sequence length="235" mass="25735">MSSYFSVFPRRPVFLPVVHVSSSKQALQNADIAFDRGADGIFLINHDVSGDELLETFHVIKEHHAGWVGINFLDLSPGEAVLRLPRNASGLWVDKSGVKEIGGVINDYELRQWYQLRHTHSIDALYFGGVAFKYQPAVSNLVEVAHCASRSVDVVVTSGEGTGKAPDVNKIRLIRSGIGRDGALAVASGINSQNIHRFIGLVDCFLIATGISKSHTELDPIKVTELVRRLNVHSQ</sequence>
<dbReference type="EMBL" id="MHWD01000014">
    <property type="protein sequence ID" value="OHB04127.1"/>
    <property type="molecule type" value="Genomic_DNA"/>
</dbReference>